<dbReference type="Pfam" id="PF01226">
    <property type="entry name" value="Form_Nir_trans"/>
    <property type="match status" value="1"/>
</dbReference>
<protein>
    <recommendedName>
        <fullName evidence="7">Transport</fullName>
    </recommendedName>
</protein>
<dbReference type="PANTHER" id="PTHR30520">
    <property type="entry name" value="FORMATE TRANSPORTER-RELATED"/>
    <property type="match status" value="1"/>
</dbReference>
<feature type="transmembrane region" description="Helical" evidence="5">
    <location>
        <begin position="231"/>
        <end position="249"/>
    </location>
</feature>
<evidence type="ECO:0008006" key="7">
    <source>
        <dbReference type="Google" id="ProtNLM"/>
    </source>
</evidence>
<feature type="transmembrane region" description="Helical" evidence="5">
    <location>
        <begin position="112"/>
        <end position="137"/>
    </location>
</feature>
<gene>
    <name evidence="6" type="ORF">AVDCRST_MAG69-2562</name>
</gene>
<evidence type="ECO:0000256" key="5">
    <source>
        <dbReference type="SAM" id="Phobius"/>
    </source>
</evidence>
<keyword evidence="3 5" id="KW-1133">Transmembrane helix</keyword>
<feature type="transmembrane region" description="Helical" evidence="5">
    <location>
        <begin position="61"/>
        <end position="80"/>
    </location>
</feature>
<dbReference type="AlphaFoldDB" id="A0A6J4T2N4"/>
<keyword evidence="4 5" id="KW-0472">Membrane</keyword>
<dbReference type="Gene3D" id="1.20.1080.10">
    <property type="entry name" value="Glycerol uptake facilitator protein"/>
    <property type="match status" value="1"/>
</dbReference>
<dbReference type="PANTHER" id="PTHR30520:SF2">
    <property type="entry name" value="INNER MEMBRANE PROTEIN YFDC"/>
    <property type="match status" value="1"/>
</dbReference>
<dbReference type="GO" id="GO:0015499">
    <property type="term" value="F:formate transmembrane transporter activity"/>
    <property type="evidence" value="ECO:0007669"/>
    <property type="project" value="TreeGrafter"/>
</dbReference>
<dbReference type="InterPro" id="IPR000292">
    <property type="entry name" value="For/NO2_transpt"/>
</dbReference>
<keyword evidence="2 5" id="KW-0812">Transmembrane</keyword>
<dbReference type="InterPro" id="IPR023271">
    <property type="entry name" value="Aquaporin-like"/>
</dbReference>
<dbReference type="GO" id="GO:0005886">
    <property type="term" value="C:plasma membrane"/>
    <property type="evidence" value="ECO:0007669"/>
    <property type="project" value="TreeGrafter"/>
</dbReference>
<evidence type="ECO:0000256" key="4">
    <source>
        <dbReference type="ARBA" id="ARBA00023136"/>
    </source>
</evidence>
<feature type="transmembrane region" description="Helical" evidence="5">
    <location>
        <begin position="190"/>
        <end position="219"/>
    </location>
</feature>
<evidence type="ECO:0000256" key="3">
    <source>
        <dbReference type="ARBA" id="ARBA00022989"/>
    </source>
</evidence>
<name>A0A6J4T2N4_9ACTN</name>
<feature type="transmembrane region" description="Helical" evidence="5">
    <location>
        <begin position="30"/>
        <end position="49"/>
    </location>
</feature>
<accession>A0A6J4T2N4</accession>
<feature type="transmembrane region" description="Helical" evidence="5">
    <location>
        <begin position="157"/>
        <end position="178"/>
    </location>
</feature>
<evidence type="ECO:0000256" key="1">
    <source>
        <dbReference type="ARBA" id="ARBA00004141"/>
    </source>
</evidence>
<evidence type="ECO:0000313" key="6">
    <source>
        <dbReference type="EMBL" id="CAA9512430.1"/>
    </source>
</evidence>
<evidence type="ECO:0000256" key="2">
    <source>
        <dbReference type="ARBA" id="ARBA00022692"/>
    </source>
</evidence>
<organism evidence="6">
    <name type="scientific">uncultured Solirubrobacteraceae bacterium</name>
    <dbReference type="NCBI Taxonomy" id="1162706"/>
    <lineage>
        <taxon>Bacteria</taxon>
        <taxon>Bacillati</taxon>
        <taxon>Actinomycetota</taxon>
        <taxon>Thermoleophilia</taxon>
        <taxon>Solirubrobacterales</taxon>
        <taxon>Solirubrobacteraceae</taxon>
        <taxon>environmental samples</taxon>
    </lineage>
</organism>
<sequence length="258" mass="26953">MAVAPDPDDIYERAAEEGRRRLGMSLVRQTTTGFIAGVTIVFGIVALGVTEALVEPTLGGGVATIVGALAFAIGVVFLIVGRTELFTENFFDPVAAAIEDRRSRPWGRLIRLWVVTLFVNLIGGAVLVAVLTVEGALPAGSSEVLVGVAEEVVGKGWPATLARAVLAGALLTLLSYMLEAVDTVTARILVAYLVGFFLALGPFDHVVVSALHVLFGIWLSDAVSYSDLASNIGLSTLGNLVGGLLLITLTHTAQVKDG</sequence>
<comment type="subcellular location">
    <subcellularLocation>
        <location evidence="1">Membrane</location>
        <topology evidence="1">Multi-pass membrane protein</topology>
    </subcellularLocation>
</comment>
<reference evidence="6" key="1">
    <citation type="submission" date="2020-02" db="EMBL/GenBank/DDBJ databases">
        <authorList>
            <person name="Meier V. D."/>
        </authorList>
    </citation>
    <scope>NUCLEOTIDE SEQUENCE</scope>
    <source>
        <strain evidence="6">AVDCRST_MAG69</strain>
    </source>
</reference>
<dbReference type="EMBL" id="CADCVP010000276">
    <property type="protein sequence ID" value="CAA9512430.1"/>
    <property type="molecule type" value="Genomic_DNA"/>
</dbReference>
<proteinExistence type="predicted"/>